<protein>
    <submittedName>
        <fullName evidence="2">Uncharacterized protein</fullName>
    </submittedName>
</protein>
<organism evidence="2 3">
    <name type="scientific">Elaphomyces granulatus</name>
    <dbReference type="NCBI Taxonomy" id="519963"/>
    <lineage>
        <taxon>Eukaryota</taxon>
        <taxon>Fungi</taxon>
        <taxon>Dikarya</taxon>
        <taxon>Ascomycota</taxon>
        <taxon>Pezizomycotina</taxon>
        <taxon>Eurotiomycetes</taxon>
        <taxon>Eurotiomycetidae</taxon>
        <taxon>Eurotiales</taxon>
        <taxon>Elaphomycetaceae</taxon>
        <taxon>Elaphomyces</taxon>
    </lineage>
</organism>
<reference evidence="2 3" key="1">
    <citation type="journal article" date="2015" name="Environ. Microbiol.">
        <title>Metagenome sequence of Elaphomyces granulatus from sporocarp tissue reveals Ascomycota ectomycorrhizal fingerprints of genome expansion and a Proteobacteria-rich microbiome.</title>
        <authorList>
            <person name="Quandt C.A."/>
            <person name="Kohler A."/>
            <person name="Hesse C.N."/>
            <person name="Sharpton T.J."/>
            <person name="Martin F."/>
            <person name="Spatafora J.W."/>
        </authorList>
    </citation>
    <scope>NUCLEOTIDE SEQUENCE [LARGE SCALE GENOMIC DNA]</scope>
    <source>
        <strain evidence="2 3">OSC145934</strain>
    </source>
</reference>
<dbReference type="Proteomes" id="UP000243515">
    <property type="component" value="Unassembled WGS sequence"/>
</dbReference>
<feature type="chain" id="PRO_5012150039" evidence="1">
    <location>
        <begin position="17"/>
        <end position="103"/>
    </location>
</feature>
<feature type="signal peptide" evidence="1">
    <location>
        <begin position="1"/>
        <end position="16"/>
    </location>
</feature>
<sequence length="103" mass="10787">MKVSIIFATILAASSAAPFNTHCQSQIDALRQIQIDTLLQFDVTATFYGAGGASFTQQIPADGQTYPIRNPLSVSYIGSDGGAVCRFYGADGSITTVVGAHIV</sequence>
<evidence type="ECO:0000313" key="3">
    <source>
        <dbReference type="Proteomes" id="UP000243515"/>
    </source>
</evidence>
<evidence type="ECO:0000256" key="1">
    <source>
        <dbReference type="SAM" id="SignalP"/>
    </source>
</evidence>
<gene>
    <name evidence="2" type="ORF">Egran_00496</name>
</gene>
<keyword evidence="1" id="KW-0732">Signal</keyword>
<name>A0A232M5X0_9EURO</name>
<feature type="non-terminal residue" evidence="2">
    <location>
        <position position="103"/>
    </location>
</feature>
<proteinExistence type="predicted"/>
<dbReference type="AlphaFoldDB" id="A0A232M5X0"/>
<comment type="caution">
    <text evidence="2">The sequence shown here is derived from an EMBL/GenBank/DDBJ whole genome shotgun (WGS) entry which is preliminary data.</text>
</comment>
<evidence type="ECO:0000313" key="2">
    <source>
        <dbReference type="EMBL" id="OXV11742.1"/>
    </source>
</evidence>
<keyword evidence="3" id="KW-1185">Reference proteome</keyword>
<accession>A0A232M5X0</accession>
<dbReference type="EMBL" id="NPHW01002322">
    <property type="protein sequence ID" value="OXV11742.1"/>
    <property type="molecule type" value="Genomic_DNA"/>
</dbReference>
<dbReference type="OrthoDB" id="4509278at2759"/>